<dbReference type="EMBL" id="JGYQ01000007">
    <property type="protein sequence ID" value="KFI48305.1"/>
    <property type="molecule type" value="Genomic_DNA"/>
</dbReference>
<dbReference type="Proteomes" id="UP000029093">
    <property type="component" value="Unassembled WGS sequence"/>
</dbReference>
<dbReference type="InterPro" id="IPR003838">
    <property type="entry name" value="ABC3_permease_C"/>
</dbReference>
<dbReference type="Pfam" id="PF02687">
    <property type="entry name" value="FtsX"/>
    <property type="match status" value="2"/>
</dbReference>
<reference evidence="10 11" key="1">
    <citation type="submission" date="2014-03" db="EMBL/GenBank/DDBJ databases">
        <title>Genomics of Bifidobacteria.</title>
        <authorList>
            <person name="Ventura M."/>
            <person name="Milani C."/>
            <person name="Lugli G.A."/>
        </authorList>
    </citation>
    <scope>NUCLEOTIDE SEQUENCE [LARGE SCALE GENOMIC DNA]</scope>
    <source>
        <strain evidence="10 11">LMG 10736</strain>
    </source>
</reference>
<evidence type="ECO:0000256" key="5">
    <source>
        <dbReference type="ARBA" id="ARBA00023136"/>
    </source>
</evidence>
<evidence type="ECO:0000256" key="4">
    <source>
        <dbReference type="ARBA" id="ARBA00022989"/>
    </source>
</evidence>
<dbReference type="PANTHER" id="PTHR30572:SF4">
    <property type="entry name" value="ABC TRANSPORTER PERMEASE YTRF"/>
    <property type="match status" value="1"/>
</dbReference>
<dbReference type="GeneID" id="303203629"/>
<feature type="transmembrane region" description="Helical" evidence="7">
    <location>
        <begin position="505"/>
        <end position="527"/>
    </location>
</feature>
<sequence length="873" mass="91143">MWSITIKMMKKNMKMLIPAGIAILIGTAFIACTFLFGNTLNDSLRTQLTAQYAQANYIIQSTSKMSGSGSIPPTIGEVNTKQITSTDGVKSTYIQQSIPVNASTGDNSATLLAINASSDDRLLPVTMVKGHQPTGDKQIALPAKLADQLSVNIGDKVTLAANYGSGMRGSDSVELTVSGFTEDANGAFGAYGGAAVISMQTLANLEGADSESDLMFTGMTLDIDETKADTAVASIKKELPNGYSIETRQKAGDEALKALSQSGTNAVTVFLMCFGILAMLVAALVIANTFQVLVAQRRRTLALLRTIGAQKGQLYRSVIGEAGILGVIASVLGIAFGSAIMAIVVHSHALKSLGMTGGLVFTWQVFVIPLAFGVIMTVLASIGSARSATRVTPLEALRPIDISDNKRAGIVRGVIGFLLIILGAVLTVGAVMTLRSSMSSSNLSDDYPTMLLSAIAGCALIFIGLVVTAAFWMPLLMRLGGAFAALFGPAAKIAHANIQKNPRRVASTGVALLIGVTLVSCIGTGAACAKQTMNNTLDTHYSVDMIAKGSTLSQSVADKIGKIDGVTTTLYAPIARGSVIIDGEERSATLIGVPDTATLSKVLHANLSGVSLDEGKALAPTYSSFTGKVFSFKNDEVSFSASHDDGSDGASDANTLTYIVTQRDYRNVDPNVIVTLFVNESYFQTKQVQADGHIILAAVDTSKASAVDILTNAQTIIGTSAGASLSGPIAERVRWNQIVDTMLTLLVALLAVAVLIALIGVANTLSLSVIERTRESATLRAIGMTRGQLRWSLAVESLVISLVAGIVGEILGIAFGWVGSYMVFSTFGKVALVANWQLNIGVLVVAALAALLASVFPARRAVKTPPVEALAEA</sequence>
<keyword evidence="2" id="KW-1003">Cell membrane</keyword>
<evidence type="ECO:0000313" key="11">
    <source>
        <dbReference type="Proteomes" id="UP000029093"/>
    </source>
</evidence>
<dbReference type="GO" id="GO:0022857">
    <property type="term" value="F:transmembrane transporter activity"/>
    <property type="evidence" value="ECO:0007669"/>
    <property type="project" value="TreeGrafter"/>
</dbReference>
<feature type="transmembrane region" description="Helical" evidence="7">
    <location>
        <begin position="314"/>
        <end position="345"/>
    </location>
</feature>
<evidence type="ECO:0000259" key="8">
    <source>
        <dbReference type="Pfam" id="PF02687"/>
    </source>
</evidence>
<feature type="transmembrane region" description="Helical" evidence="7">
    <location>
        <begin position="451"/>
        <end position="473"/>
    </location>
</feature>
<protein>
    <submittedName>
        <fullName evidence="10">Putative ABC transporter</fullName>
    </submittedName>
</protein>
<feature type="domain" description="MacB-like periplasmic core" evidence="9">
    <location>
        <begin position="21"/>
        <end position="222"/>
    </location>
</feature>
<evidence type="ECO:0000259" key="9">
    <source>
        <dbReference type="Pfam" id="PF12704"/>
    </source>
</evidence>
<dbReference type="OrthoDB" id="9780560at2"/>
<dbReference type="PANTHER" id="PTHR30572">
    <property type="entry name" value="MEMBRANE COMPONENT OF TRANSPORTER-RELATED"/>
    <property type="match status" value="1"/>
</dbReference>
<comment type="similarity">
    <text evidence="6">Belongs to the ABC-4 integral membrane protein family.</text>
</comment>
<feature type="transmembrane region" description="Helical" evidence="7">
    <location>
        <begin position="742"/>
        <end position="770"/>
    </location>
</feature>
<name>A0A086ZP55_9BIFI</name>
<organism evidence="10 11">
    <name type="scientific">Bifidobacterium boum</name>
    <dbReference type="NCBI Taxonomy" id="78343"/>
    <lineage>
        <taxon>Bacteria</taxon>
        <taxon>Bacillati</taxon>
        <taxon>Actinomycetota</taxon>
        <taxon>Actinomycetes</taxon>
        <taxon>Bifidobacteriales</taxon>
        <taxon>Bifidobacteriaceae</taxon>
        <taxon>Bifidobacterium</taxon>
    </lineage>
</organism>
<feature type="transmembrane region" description="Helical" evidence="7">
    <location>
        <begin position="409"/>
        <end position="431"/>
    </location>
</feature>
<keyword evidence="3 7" id="KW-0812">Transmembrane</keyword>
<feature type="domain" description="ABC3 transporter permease C-terminal" evidence="8">
    <location>
        <begin position="273"/>
        <end position="393"/>
    </location>
</feature>
<evidence type="ECO:0000256" key="3">
    <source>
        <dbReference type="ARBA" id="ARBA00022692"/>
    </source>
</evidence>
<keyword evidence="11" id="KW-1185">Reference proteome</keyword>
<feature type="transmembrane region" description="Helical" evidence="7">
    <location>
        <begin position="269"/>
        <end position="294"/>
    </location>
</feature>
<comment type="subcellular location">
    <subcellularLocation>
        <location evidence="1">Cell membrane</location>
        <topology evidence="1">Multi-pass membrane protein</topology>
    </subcellularLocation>
</comment>
<dbReference type="PROSITE" id="PS51257">
    <property type="entry name" value="PROKAR_LIPOPROTEIN"/>
    <property type="match status" value="1"/>
</dbReference>
<dbReference type="RefSeq" id="WP_026502558.1">
    <property type="nucleotide sequence ID" value="NZ_JGYQ01000007.1"/>
</dbReference>
<evidence type="ECO:0000256" key="1">
    <source>
        <dbReference type="ARBA" id="ARBA00004651"/>
    </source>
</evidence>
<dbReference type="AlphaFoldDB" id="A0A086ZP55"/>
<dbReference type="InterPro" id="IPR050250">
    <property type="entry name" value="Macrolide_Exporter_MacB"/>
</dbReference>
<evidence type="ECO:0000256" key="7">
    <source>
        <dbReference type="SAM" id="Phobius"/>
    </source>
</evidence>
<gene>
    <name evidence="10" type="ORF">BBOU_0435</name>
</gene>
<feature type="domain" description="ABC3 transporter permease C-terminal" evidence="8">
    <location>
        <begin position="748"/>
        <end position="866"/>
    </location>
</feature>
<evidence type="ECO:0000256" key="6">
    <source>
        <dbReference type="ARBA" id="ARBA00038076"/>
    </source>
</evidence>
<dbReference type="InterPro" id="IPR025857">
    <property type="entry name" value="MacB_PCD"/>
</dbReference>
<keyword evidence="5 7" id="KW-0472">Membrane</keyword>
<dbReference type="GO" id="GO:0005886">
    <property type="term" value="C:plasma membrane"/>
    <property type="evidence" value="ECO:0007669"/>
    <property type="project" value="UniProtKB-SubCell"/>
</dbReference>
<comment type="caution">
    <text evidence="10">The sequence shown here is derived from an EMBL/GenBank/DDBJ whole genome shotgun (WGS) entry which is preliminary data.</text>
</comment>
<feature type="transmembrane region" description="Helical" evidence="7">
    <location>
        <begin position="365"/>
        <end position="388"/>
    </location>
</feature>
<dbReference type="Pfam" id="PF12704">
    <property type="entry name" value="MacB_PCD"/>
    <property type="match status" value="1"/>
</dbReference>
<feature type="transmembrane region" description="Helical" evidence="7">
    <location>
        <begin position="791"/>
        <end position="818"/>
    </location>
</feature>
<proteinExistence type="inferred from homology"/>
<evidence type="ECO:0000256" key="2">
    <source>
        <dbReference type="ARBA" id="ARBA00022475"/>
    </source>
</evidence>
<accession>A0A086ZP55</accession>
<keyword evidence="4 7" id="KW-1133">Transmembrane helix</keyword>
<feature type="transmembrane region" description="Helical" evidence="7">
    <location>
        <begin position="838"/>
        <end position="856"/>
    </location>
</feature>
<evidence type="ECO:0000313" key="10">
    <source>
        <dbReference type="EMBL" id="KFI48305.1"/>
    </source>
</evidence>